<evidence type="ECO:0000256" key="2">
    <source>
        <dbReference type="ARBA" id="ARBA00022729"/>
    </source>
</evidence>
<dbReference type="InterPro" id="IPR028081">
    <property type="entry name" value="Leu-bd"/>
</dbReference>
<name>A0A5B2TFM3_9PROT</name>
<keyword evidence="3" id="KW-0813">Transport</keyword>
<evidence type="ECO:0000256" key="3">
    <source>
        <dbReference type="ARBA" id="ARBA00022970"/>
    </source>
</evidence>
<dbReference type="RefSeq" id="WP_149812379.1">
    <property type="nucleotide sequence ID" value="NZ_VUKA01000004.1"/>
</dbReference>
<dbReference type="EMBL" id="VUKA01000004">
    <property type="protein sequence ID" value="KAA2213267.1"/>
    <property type="molecule type" value="Genomic_DNA"/>
</dbReference>
<dbReference type="InterPro" id="IPR051010">
    <property type="entry name" value="BCAA_transport"/>
</dbReference>
<keyword evidence="3" id="KW-0029">Amino-acid transport</keyword>
<dbReference type="GO" id="GO:0006865">
    <property type="term" value="P:amino acid transport"/>
    <property type="evidence" value="ECO:0007669"/>
    <property type="project" value="UniProtKB-KW"/>
</dbReference>
<dbReference type="PANTHER" id="PTHR30483">
    <property type="entry name" value="LEUCINE-SPECIFIC-BINDING PROTEIN"/>
    <property type="match status" value="1"/>
</dbReference>
<dbReference type="Proteomes" id="UP000322110">
    <property type="component" value="Unassembled WGS sequence"/>
</dbReference>
<dbReference type="OrthoDB" id="5450279at2"/>
<dbReference type="CDD" id="cd06268">
    <property type="entry name" value="PBP1_ABC_transporter_LIVBP-like"/>
    <property type="match status" value="1"/>
</dbReference>
<dbReference type="Gene3D" id="3.40.50.2300">
    <property type="match status" value="2"/>
</dbReference>
<reference evidence="5 6" key="1">
    <citation type="journal article" date="2015" name="Int. J. Syst. Evol. Microbiol.">
        <title>Roseomonas oryzae sp. nov., isolated from paddy rhizosphere soil.</title>
        <authorList>
            <person name="Ramaprasad E.V."/>
            <person name="Sasikala Ch."/>
            <person name="Ramana Ch.V."/>
        </authorList>
    </citation>
    <scope>NUCLEOTIDE SEQUENCE [LARGE SCALE GENOMIC DNA]</scope>
    <source>
        <strain evidence="5 6">KCTC 42542</strain>
    </source>
</reference>
<accession>A0A5B2TFM3</accession>
<keyword evidence="6" id="KW-1185">Reference proteome</keyword>
<dbReference type="AlphaFoldDB" id="A0A5B2TFM3"/>
<dbReference type="InterPro" id="IPR028082">
    <property type="entry name" value="Peripla_BP_I"/>
</dbReference>
<evidence type="ECO:0000313" key="6">
    <source>
        <dbReference type="Proteomes" id="UP000322110"/>
    </source>
</evidence>
<evidence type="ECO:0000259" key="4">
    <source>
        <dbReference type="Pfam" id="PF13458"/>
    </source>
</evidence>
<organism evidence="5 6">
    <name type="scientific">Teichococcus oryzae</name>
    <dbReference type="NCBI Taxonomy" id="1608942"/>
    <lineage>
        <taxon>Bacteria</taxon>
        <taxon>Pseudomonadati</taxon>
        <taxon>Pseudomonadota</taxon>
        <taxon>Alphaproteobacteria</taxon>
        <taxon>Acetobacterales</taxon>
        <taxon>Roseomonadaceae</taxon>
        <taxon>Roseomonas</taxon>
    </lineage>
</organism>
<dbReference type="Pfam" id="PF13458">
    <property type="entry name" value="Peripla_BP_6"/>
    <property type="match status" value="1"/>
</dbReference>
<protein>
    <submittedName>
        <fullName evidence="5">ABC transporter substrate-binding protein</fullName>
    </submittedName>
</protein>
<sequence>MTPLPRITRRAGLLGAAALLAAPAISYGQSEALRIGHLTPRTGFLGPLGEFAVQAAQLAADEINAAGGINGRKLEMLFEDSVNPQTASAKAERYIQRDKVACIVGEINSASALAIGQVVQRERALFINTGANSDALRGSDCRRMMFHIEGQNSMYVKAVGRALVEKGLIKGKKTYALTADYAFGHDLLHVAKRFLAQNGGSVANEDLIPTDLTDFSPFLLKLRQARPDVVVANLAGAQITNFLKQYTEYGLRFPVAGFGFDTALAWGAGSGNFLGTWPTMWHHRLENAAAKKFTADFRARFGRPPENQAWGDYNAVKIIAQSMNELKSVDAVQVMQHLEKGAKFNVLKDRESYFRASDHQIMTEMYAITAMPPAEQKDRFDIFTSSAGIPGAGEPLEAIASTPDEASCTFPS</sequence>
<feature type="domain" description="Leucine-binding protein" evidence="4">
    <location>
        <begin position="33"/>
        <end position="368"/>
    </location>
</feature>
<evidence type="ECO:0000256" key="1">
    <source>
        <dbReference type="ARBA" id="ARBA00010062"/>
    </source>
</evidence>
<proteinExistence type="inferred from homology"/>
<gene>
    <name evidence="5" type="ORF">F0Q34_11645</name>
</gene>
<dbReference type="SUPFAM" id="SSF53822">
    <property type="entry name" value="Periplasmic binding protein-like I"/>
    <property type="match status" value="1"/>
</dbReference>
<evidence type="ECO:0000313" key="5">
    <source>
        <dbReference type="EMBL" id="KAA2213267.1"/>
    </source>
</evidence>
<comment type="similarity">
    <text evidence="1">Belongs to the leucine-binding protein family.</text>
</comment>
<keyword evidence="2" id="KW-0732">Signal</keyword>
<dbReference type="PANTHER" id="PTHR30483:SF6">
    <property type="entry name" value="PERIPLASMIC BINDING PROTEIN OF ABC TRANSPORTER FOR NATURAL AMINO ACIDS"/>
    <property type="match status" value="1"/>
</dbReference>
<comment type="caution">
    <text evidence="5">The sequence shown here is derived from an EMBL/GenBank/DDBJ whole genome shotgun (WGS) entry which is preliminary data.</text>
</comment>